<proteinExistence type="predicted"/>
<evidence type="ECO:0000313" key="2">
    <source>
        <dbReference type="EMBL" id="KAK3233611.1"/>
    </source>
</evidence>
<dbReference type="PANTHER" id="PTHR37948">
    <property type="entry name" value="ZGC:113208"/>
    <property type="match status" value="1"/>
</dbReference>
<protein>
    <submittedName>
        <fullName evidence="2">Uncharacterized protein</fullName>
    </submittedName>
</protein>
<keyword evidence="3" id="KW-1185">Reference proteome</keyword>
<evidence type="ECO:0000256" key="1">
    <source>
        <dbReference type="SAM" id="MobiDB-lite"/>
    </source>
</evidence>
<feature type="compositionally biased region" description="Basic residues" evidence="1">
    <location>
        <begin position="64"/>
        <end position="74"/>
    </location>
</feature>
<accession>A0AAE0BBZ2</accession>
<dbReference type="EMBL" id="LGRX02035666">
    <property type="protein sequence ID" value="KAK3233611.1"/>
    <property type="molecule type" value="Genomic_DNA"/>
</dbReference>
<dbReference type="PANTHER" id="PTHR37948:SF1">
    <property type="entry name" value="BLL5189 PROTEIN"/>
    <property type="match status" value="1"/>
</dbReference>
<dbReference type="Proteomes" id="UP001190700">
    <property type="component" value="Unassembled WGS sequence"/>
</dbReference>
<sequence length="365" mass="41930">MPQTRRSKGLQDAGAETERDAIAQVETNDFENQRQQNIERNRQRMEALGVKSSALNITTAEKKTPKRRSAKRKKPDLQSTSDEGSLRRSTRTRTEVDYSAERVDTLGADDFDEAPSTAMEAGRKWARQAAASGRKLKNSGAGPPPPGAPAPFGGTRYTYLTPGLSNPLPDASFLSGKRNKHGELVFPDHPEFTPNLEPVQMIRAGIFGGCYFHPRGGKPGIFTREIAVNHEEYPAEWFEGVPKHLYHNRRYDIKLNKYAVKAGQDQEFWERKGWIHKQDPRGWFQWYTRFFLGRRTEDDERQISRWRGVAGEKGRWKNTLINKCLQQSRGWNDVTVSPVIRQTLLHWAYELTERDFNAFCKRKKH</sequence>
<feature type="compositionally biased region" description="Basic and acidic residues" evidence="1">
    <location>
        <begin position="92"/>
        <end position="104"/>
    </location>
</feature>
<reference evidence="2 3" key="1">
    <citation type="journal article" date="2015" name="Genome Biol. Evol.">
        <title>Comparative Genomics of a Bacterivorous Green Alga Reveals Evolutionary Causalities and Consequences of Phago-Mixotrophic Mode of Nutrition.</title>
        <authorList>
            <person name="Burns J.A."/>
            <person name="Paasch A."/>
            <person name="Narechania A."/>
            <person name="Kim E."/>
        </authorList>
    </citation>
    <scope>NUCLEOTIDE SEQUENCE [LARGE SCALE GENOMIC DNA]</scope>
    <source>
        <strain evidence="2 3">PLY_AMNH</strain>
    </source>
</reference>
<gene>
    <name evidence="2" type="ORF">CYMTET_56107</name>
</gene>
<name>A0AAE0BBZ2_9CHLO</name>
<organism evidence="2 3">
    <name type="scientific">Cymbomonas tetramitiformis</name>
    <dbReference type="NCBI Taxonomy" id="36881"/>
    <lineage>
        <taxon>Eukaryota</taxon>
        <taxon>Viridiplantae</taxon>
        <taxon>Chlorophyta</taxon>
        <taxon>Pyramimonadophyceae</taxon>
        <taxon>Pyramimonadales</taxon>
        <taxon>Pyramimonadaceae</taxon>
        <taxon>Cymbomonas</taxon>
    </lineage>
</organism>
<feature type="region of interest" description="Disordered" evidence="1">
    <location>
        <begin position="1"/>
        <end position="150"/>
    </location>
</feature>
<comment type="caution">
    <text evidence="2">The sequence shown here is derived from an EMBL/GenBank/DDBJ whole genome shotgun (WGS) entry which is preliminary data.</text>
</comment>
<evidence type="ECO:0000313" key="3">
    <source>
        <dbReference type="Proteomes" id="UP001190700"/>
    </source>
</evidence>
<dbReference type="AlphaFoldDB" id="A0AAE0BBZ2"/>